<keyword evidence="4" id="KW-1185">Reference proteome</keyword>
<feature type="domain" description="LpxI N-terminal" evidence="2">
    <location>
        <begin position="10"/>
        <end position="148"/>
    </location>
</feature>
<dbReference type="Pfam" id="PF17930">
    <property type="entry name" value="LpxI_N"/>
    <property type="match status" value="1"/>
</dbReference>
<proteinExistence type="predicted"/>
<feature type="domain" description="LpxI C-terminal" evidence="1">
    <location>
        <begin position="153"/>
        <end position="281"/>
    </location>
</feature>
<dbReference type="EMBL" id="SIHJ01000001">
    <property type="protein sequence ID" value="TWT37686.1"/>
    <property type="molecule type" value="Genomic_DNA"/>
</dbReference>
<dbReference type="InterPro" id="IPR043167">
    <property type="entry name" value="LpxI_C_sf"/>
</dbReference>
<dbReference type="PANTHER" id="PTHR39962">
    <property type="entry name" value="BLL4848 PROTEIN"/>
    <property type="match status" value="1"/>
</dbReference>
<dbReference type="Pfam" id="PF06230">
    <property type="entry name" value="LpxI_C"/>
    <property type="match status" value="1"/>
</dbReference>
<evidence type="ECO:0000259" key="1">
    <source>
        <dbReference type="Pfam" id="PF06230"/>
    </source>
</evidence>
<reference evidence="3 4" key="1">
    <citation type="submission" date="2019-02" db="EMBL/GenBank/DDBJ databases">
        <title>Deep-cultivation of Planctomycetes and their phenomic and genomic characterization uncovers novel biology.</title>
        <authorList>
            <person name="Wiegand S."/>
            <person name="Jogler M."/>
            <person name="Boedeker C."/>
            <person name="Pinto D."/>
            <person name="Vollmers J."/>
            <person name="Rivas-Marin E."/>
            <person name="Kohn T."/>
            <person name="Peeters S.H."/>
            <person name="Heuer A."/>
            <person name="Rast P."/>
            <person name="Oberbeckmann S."/>
            <person name="Bunk B."/>
            <person name="Jeske O."/>
            <person name="Meyerdierks A."/>
            <person name="Storesund J.E."/>
            <person name="Kallscheuer N."/>
            <person name="Luecker S."/>
            <person name="Lage O.M."/>
            <person name="Pohl T."/>
            <person name="Merkel B.J."/>
            <person name="Hornburger P."/>
            <person name="Mueller R.-W."/>
            <person name="Bruemmer F."/>
            <person name="Labrenz M."/>
            <person name="Spormann A.M."/>
            <person name="Op Den Camp H."/>
            <person name="Overmann J."/>
            <person name="Amann R."/>
            <person name="Jetten M.S.M."/>
            <person name="Mascher T."/>
            <person name="Medema M.H."/>
            <person name="Devos D.P."/>
            <person name="Kaster A.-K."/>
            <person name="Ovreas L."/>
            <person name="Rohde M."/>
            <person name="Galperin M.Y."/>
            <person name="Jogler C."/>
        </authorList>
    </citation>
    <scope>NUCLEOTIDE SEQUENCE [LARGE SCALE GENOMIC DNA]</scope>
    <source>
        <strain evidence="3 4">KOR34</strain>
    </source>
</reference>
<dbReference type="Gene3D" id="3.40.50.20">
    <property type="match status" value="1"/>
</dbReference>
<evidence type="ECO:0008006" key="5">
    <source>
        <dbReference type="Google" id="ProtNLM"/>
    </source>
</evidence>
<evidence type="ECO:0000259" key="2">
    <source>
        <dbReference type="Pfam" id="PF17930"/>
    </source>
</evidence>
<dbReference type="AlphaFoldDB" id="A0A5C5VGI7"/>
<accession>A0A5C5VGI7</accession>
<name>A0A5C5VGI7_9BACT</name>
<evidence type="ECO:0000313" key="4">
    <source>
        <dbReference type="Proteomes" id="UP000316714"/>
    </source>
</evidence>
<dbReference type="Gene3D" id="3.40.140.80">
    <property type="match status" value="1"/>
</dbReference>
<sequence>MLAPPPRETIGLIAAWGRYPVVIAEALKRSGYRVSCAAVQRHADPALRDICDHFQWVGAARIGQVVRCFRRHGVTTATMAGKIHKVEMYRPLAWLRYAPDWTTIKTFYPHFVSRSADQRDDTLLGAIVQAFADRGIRLAPATDFAEELLVIPGLIAGAPLSPARQADADFGWSMAKEMGRLDVGQSVCVKDRSVIAVEAVEGTDLCIRRAGELCPKGGFTVVKVAKPQQDMRFDVPTVGRGTLETMVAAGASTLVIEADQTILLDEADFREFALRNKLSVVAMKSAAALRAAG</sequence>
<comment type="caution">
    <text evidence="3">The sequence shown here is derived from an EMBL/GenBank/DDBJ whole genome shotgun (WGS) entry which is preliminary data.</text>
</comment>
<dbReference type="InterPro" id="IPR041255">
    <property type="entry name" value="LpxI_N"/>
</dbReference>
<dbReference type="InterPro" id="IPR010415">
    <property type="entry name" value="LpxI_C"/>
</dbReference>
<evidence type="ECO:0000313" key="3">
    <source>
        <dbReference type="EMBL" id="TWT37686.1"/>
    </source>
</evidence>
<dbReference type="OrthoDB" id="9789836at2"/>
<dbReference type="Proteomes" id="UP000316714">
    <property type="component" value="Unassembled WGS sequence"/>
</dbReference>
<protein>
    <recommendedName>
        <fullName evidence="5">DUF1009 domain-containing protein</fullName>
    </recommendedName>
</protein>
<dbReference type="InterPro" id="IPR053174">
    <property type="entry name" value="LpxI"/>
</dbReference>
<dbReference type="PANTHER" id="PTHR39962:SF1">
    <property type="entry name" value="LPXI FAMILY PROTEIN"/>
    <property type="match status" value="1"/>
</dbReference>
<organism evidence="3 4">
    <name type="scientific">Posidoniimonas corsicana</name>
    <dbReference type="NCBI Taxonomy" id="1938618"/>
    <lineage>
        <taxon>Bacteria</taxon>
        <taxon>Pseudomonadati</taxon>
        <taxon>Planctomycetota</taxon>
        <taxon>Planctomycetia</taxon>
        <taxon>Pirellulales</taxon>
        <taxon>Lacipirellulaceae</taxon>
        <taxon>Posidoniimonas</taxon>
    </lineage>
</organism>
<dbReference type="RefSeq" id="WP_146565001.1">
    <property type="nucleotide sequence ID" value="NZ_SIHJ01000001.1"/>
</dbReference>
<gene>
    <name evidence="3" type="ORF">KOR34_26470</name>
</gene>